<accession>A0A1B7MHF2</accession>
<organism evidence="1 2">
    <name type="scientific">Rhizopogon vinicolor AM-OR11-026</name>
    <dbReference type="NCBI Taxonomy" id="1314800"/>
    <lineage>
        <taxon>Eukaryota</taxon>
        <taxon>Fungi</taxon>
        <taxon>Dikarya</taxon>
        <taxon>Basidiomycota</taxon>
        <taxon>Agaricomycotina</taxon>
        <taxon>Agaricomycetes</taxon>
        <taxon>Agaricomycetidae</taxon>
        <taxon>Boletales</taxon>
        <taxon>Suillineae</taxon>
        <taxon>Rhizopogonaceae</taxon>
        <taxon>Rhizopogon</taxon>
    </lineage>
</organism>
<evidence type="ECO:0000313" key="1">
    <source>
        <dbReference type="EMBL" id="OAX32033.1"/>
    </source>
</evidence>
<gene>
    <name evidence="1" type="ORF">K503DRAFT_702786</name>
</gene>
<sequence>VKKYLRDNCDCTSATLKENMPKALASVQRSTICLWEHRMWIHAYISGLGTTEAQMQVKTFSSRKYKLHRLIPDTVACALDAV</sequence>
<protein>
    <submittedName>
        <fullName evidence="1">Uncharacterized protein</fullName>
    </submittedName>
</protein>
<dbReference type="OrthoDB" id="2449121at2759"/>
<dbReference type="Proteomes" id="UP000092154">
    <property type="component" value="Unassembled WGS sequence"/>
</dbReference>
<feature type="non-terminal residue" evidence="1">
    <location>
        <position position="1"/>
    </location>
</feature>
<reference evidence="1 2" key="1">
    <citation type="submission" date="2016-06" db="EMBL/GenBank/DDBJ databases">
        <title>Comparative genomics of the ectomycorrhizal sister species Rhizopogon vinicolor and Rhizopogon vesiculosus (Basidiomycota: Boletales) reveals a divergence of the mating type B locus.</title>
        <authorList>
            <consortium name="DOE Joint Genome Institute"/>
            <person name="Mujic A.B."/>
            <person name="Kuo A."/>
            <person name="Tritt A."/>
            <person name="Lipzen A."/>
            <person name="Chen C."/>
            <person name="Johnson J."/>
            <person name="Sharma A."/>
            <person name="Barry K."/>
            <person name="Grigoriev I.V."/>
            <person name="Spatafora J.W."/>
        </authorList>
    </citation>
    <scope>NUCLEOTIDE SEQUENCE [LARGE SCALE GENOMIC DNA]</scope>
    <source>
        <strain evidence="1 2">AM-OR11-026</strain>
    </source>
</reference>
<keyword evidence="2" id="KW-1185">Reference proteome</keyword>
<dbReference type="AlphaFoldDB" id="A0A1B7MHF2"/>
<dbReference type="InParanoid" id="A0A1B7MHF2"/>
<dbReference type="EMBL" id="KV449149">
    <property type="protein sequence ID" value="OAX32033.1"/>
    <property type="molecule type" value="Genomic_DNA"/>
</dbReference>
<proteinExistence type="predicted"/>
<name>A0A1B7MHF2_9AGAM</name>
<evidence type="ECO:0000313" key="2">
    <source>
        <dbReference type="Proteomes" id="UP000092154"/>
    </source>
</evidence>